<gene>
    <name evidence="1" type="ORF">I4F81_004944</name>
</gene>
<dbReference type="EMBL" id="CM020618">
    <property type="protein sequence ID" value="KAK1862370.1"/>
    <property type="molecule type" value="Genomic_DNA"/>
</dbReference>
<evidence type="ECO:0000313" key="1">
    <source>
        <dbReference type="EMBL" id="KAK1862370.1"/>
    </source>
</evidence>
<evidence type="ECO:0000313" key="2">
    <source>
        <dbReference type="Proteomes" id="UP000798662"/>
    </source>
</evidence>
<accession>A0ACC3BXA5</accession>
<proteinExistence type="predicted"/>
<reference evidence="1" key="1">
    <citation type="submission" date="2019-11" db="EMBL/GenBank/DDBJ databases">
        <title>Nori genome reveals adaptations in red seaweeds to the harsh intertidal environment.</title>
        <authorList>
            <person name="Wang D."/>
            <person name="Mao Y."/>
        </authorList>
    </citation>
    <scope>NUCLEOTIDE SEQUENCE</scope>
    <source>
        <tissue evidence="1">Gametophyte</tissue>
    </source>
</reference>
<comment type="caution">
    <text evidence="1">The sequence shown here is derived from an EMBL/GenBank/DDBJ whole genome shotgun (WGS) entry which is preliminary data.</text>
</comment>
<keyword evidence="2" id="KW-1185">Reference proteome</keyword>
<organism evidence="1 2">
    <name type="scientific">Pyropia yezoensis</name>
    <name type="common">Susabi-nori</name>
    <name type="synonym">Porphyra yezoensis</name>
    <dbReference type="NCBI Taxonomy" id="2788"/>
    <lineage>
        <taxon>Eukaryota</taxon>
        <taxon>Rhodophyta</taxon>
        <taxon>Bangiophyceae</taxon>
        <taxon>Bangiales</taxon>
        <taxon>Bangiaceae</taxon>
        <taxon>Pyropia</taxon>
    </lineage>
</organism>
<dbReference type="Proteomes" id="UP000798662">
    <property type="component" value="Chromosome 1"/>
</dbReference>
<name>A0ACC3BXA5_PYRYE</name>
<sequence>MCRFRVLPDGRKHGIVFVSSSTAFSEAFLFELAVNMSRNGSSLRSSAYLREGFHELTAELKYSAGSSRLRSMTTLRKGLILYLLLVIKGLPLEVSTCSKCVGDGFLDILCFDGLQLGYKTKHKRPFKRHIVRTSAVPRASLHAHLVTDAALAKALGTVLNSSTTIPTGSSKTVTTINGIRGYVMAVTTLLGDVEVDGQVRSFAGQIQHGQSASSMGRGWCPSKDGGVRRELLVFLRWFFQCDSLARSLSVQIVAANADLRRRVPPALMARIRDVLTAEPSLPELRGGAATEGVADADAQPRAALDDGGRMGVAPCESGAGRFSEVDGVTPPDDLADHSDGVEESDDELSSAEEFESDTDETQADLPPYWDKLALLQRFAEKFNEPALADTGGAKGTKLKADMVFRLRPEIPTTAAATLKIVDFVRALTVDPYSVWAPNNDWRALLSIHEVLVDRGFTADKHEAVLDREDVCNLRLLRGAVACLAPAFVIDQGLRVVFADVLHALKMTANSYEAEGQRMPIEFIVQGCSRLPSKVVYDFACATHKSALCRLPSVAMLVVFLVDRFHWRKNHVACSKARNPDSYEDMDDINTSSSEERNALSRRQEHHLRLMNQGNFITFTTYQQALSNVIAMYRDVETKLSENKWPRWYRENFVDLVGNTEMSAQ</sequence>
<protein>
    <submittedName>
        <fullName evidence="1">Uncharacterized protein</fullName>
    </submittedName>
</protein>